<evidence type="ECO:0000313" key="3">
    <source>
        <dbReference type="Proteomes" id="UP001497516"/>
    </source>
</evidence>
<dbReference type="Gene3D" id="1.20.1280.50">
    <property type="match status" value="1"/>
</dbReference>
<dbReference type="AlphaFoldDB" id="A0AAV2ES59"/>
<dbReference type="PANTHER" id="PTHR31672">
    <property type="entry name" value="BNACNNG10540D PROTEIN"/>
    <property type="match status" value="1"/>
</dbReference>
<evidence type="ECO:0008006" key="4">
    <source>
        <dbReference type="Google" id="ProtNLM"/>
    </source>
</evidence>
<protein>
    <recommendedName>
        <fullName evidence="4">F-box domain-containing protein</fullName>
    </recommendedName>
</protein>
<keyword evidence="3" id="KW-1185">Reference proteome</keyword>
<proteinExistence type="predicted"/>
<sequence>MARSFSDLPGDLLLEIMGKLEVDADHVRASSVCLSWLTAVETLCVSRALKGNQPLKTSLFHKPSQALGGALQQYSTSALRVHELLARRELYTFPTVHNQAQLGVKNFQLVGSSLGLLCVISGLRIYLYNPYFRWFRQVNHLQLRSRMLLLNLRNAGLGLLWEPDISVSVRASGFGFDLNSHQFKFMRVLEYLNSNYQVVEVYSIASGVVQSAPWSLFDPLLCNQRLATEYNGSLLWISEYHAPGLRGADHLSGFIVAFSLGNHVLSCWTLPEQLQRGFELNLGLLRSQLCLCARDASNIKLFLFNGTLWQPRCSIQHPNIINGPFVPLGIPIDGLILFQTGGKRFTFYFEAQQLLICCSNNNELGGHDPILWSSFFCGRSFVRRVPGLRGVFA</sequence>
<gene>
    <name evidence="1" type="ORF">LTRI10_LOCUS29660</name>
    <name evidence="2" type="ORF">LTRI10_LOCUS29665</name>
</gene>
<organism evidence="1 3">
    <name type="scientific">Linum trigynum</name>
    <dbReference type="NCBI Taxonomy" id="586398"/>
    <lineage>
        <taxon>Eukaryota</taxon>
        <taxon>Viridiplantae</taxon>
        <taxon>Streptophyta</taxon>
        <taxon>Embryophyta</taxon>
        <taxon>Tracheophyta</taxon>
        <taxon>Spermatophyta</taxon>
        <taxon>Magnoliopsida</taxon>
        <taxon>eudicotyledons</taxon>
        <taxon>Gunneridae</taxon>
        <taxon>Pentapetalae</taxon>
        <taxon>rosids</taxon>
        <taxon>fabids</taxon>
        <taxon>Malpighiales</taxon>
        <taxon>Linaceae</taxon>
        <taxon>Linum</taxon>
    </lineage>
</organism>
<evidence type="ECO:0000313" key="1">
    <source>
        <dbReference type="EMBL" id="CAL1388751.1"/>
    </source>
</evidence>
<name>A0AAV2ES59_9ROSI</name>
<dbReference type="Proteomes" id="UP001497516">
    <property type="component" value="Chromosome 5"/>
</dbReference>
<accession>A0AAV2ES59</accession>
<dbReference type="EMBL" id="OZ034818">
    <property type="protein sequence ID" value="CAL1388758.1"/>
    <property type="molecule type" value="Genomic_DNA"/>
</dbReference>
<dbReference type="PANTHER" id="PTHR31672:SF13">
    <property type="entry name" value="F-BOX PROTEIN CPR30-LIKE"/>
    <property type="match status" value="1"/>
</dbReference>
<dbReference type="InterPro" id="IPR050796">
    <property type="entry name" value="SCF_F-box_component"/>
</dbReference>
<reference evidence="1 3" key="1">
    <citation type="submission" date="2024-04" db="EMBL/GenBank/DDBJ databases">
        <authorList>
            <person name="Fracassetti M."/>
        </authorList>
    </citation>
    <scope>NUCLEOTIDE SEQUENCE [LARGE SCALE GENOMIC DNA]</scope>
</reference>
<evidence type="ECO:0000313" key="2">
    <source>
        <dbReference type="EMBL" id="CAL1388758.1"/>
    </source>
</evidence>
<dbReference type="EMBL" id="OZ034818">
    <property type="protein sequence ID" value="CAL1388751.1"/>
    <property type="molecule type" value="Genomic_DNA"/>
</dbReference>